<dbReference type="STRING" id="926561.GCA_000379025_02975"/>
<dbReference type="Pfam" id="PF18269">
    <property type="entry name" value="T3SS_ATPase_C"/>
    <property type="match status" value="1"/>
</dbReference>
<keyword evidence="6" id="KW-0653">Protein transport</keyword>
<comment type="subcellular location">
    <subcellularLocation>
        <location evidence="1">Cytoplasm</location>
    </subcellularLocation>
</comment>
<dbReference type="NCBIfam" id="TIGR02546">
    <property type="entry name" value="III_secr_ATP"/>
    <property type="match status" value="1"/>
</dbReference>
<dbReference type="NCBIfam" id="TIGR01026">
    <property type="entry name" value="fliI_yscN"/>
    <property type="match status" value="1"/>
</dbReference>
<dbReference type="Proteomes" id="UP000295832">
    <property type="component" value="Unassembled WGS sequence"/>
</dbReference>
<dbReference type="PANTHER" id="PTHR15184">
    <property type="entry name" value="ATP SYNTHASE"/>
    <property type="match status" value="1"/>
</dbReference>
<comment type="catalytic activity">
    <reaction evidence="13">
        <text>ATP + H2O + cellular proteinSide 1 = ADP + phosphate + cellular proteinSide 2.</text>
        <dbReference type="EC" id="7.4.2.8"/>
    </reaction>
</comment>
<keyword evidence="9" id="KW-0406">Ion transport</keyword>
<keyword evidence="8" id="KW-0843">Virulence</keyword>
<protein>
    <recommendedName>
        <fullName evidence="12">Type 3 secretion system ATPase</fullName>
        <ecNumber evidence="11">7.4.2.8</ecNumber>
    </recommendedName>
</protein>
<keyword evidence="4" id="KW-0547">Nucleotide-binding</keyword>
<dbReference type="NCBIfam" id="TIGR03497">
    <property type="entry name" value="FliI_clade2"/>
    <property type="match status" value="1"/>
</dbReference>
<dbReference type="RefSeq" id="WP_243832472.1">
    <property type="nucleotide sequence ID" value="NZ_SOEG01000009.1"/>
</dbReference>
<dbReference type="CDD" id="cd18117">
    <property type="entry name" value="ATP-synt_flagellum-secretory_path_III_N"/>
    <property type="match status" value="1"/>
</dbReference>
<comment type="similarity">
    <text evidence="10">Belongs to the ATPase alpha/beta chains family. T3SS ATPase subfamily.</text>
</comment>
<dbReference type="GO" id="GO:0030257">
    <property type="term" value="C:type III protein secretion system complex"/>
    <property type="evidence" value="ECO:0007669"/>
    <property type="project" value="InterPro"/>
</dbReference>
<dbReference type="GO" id="GO:0005524">
    <property type="term" value="F:ATP binding"/>
    <property type="evidence" value="ECO:0007669"/>
    <property type="project" value="UniProtKB-KW"/>
</dbReference>
<evidence type="ECO:0000259" key="14">
    <source>
        <dbReference type="SMART" id="SM00382"/>
    </source>
</evidence>
<evidence type="ECO:0000256" key="9">
    <source>
        <dbReference type="ARBA" id="ARBA00023065"/>
    </source>
</evidence>
<evidence type="ECO:0000256" key="8">
    <source>
        <dbReference type="ARBA" id="ARBA00023026"/>
    </source>
</evidence>
<dbReference type="InterPro" id="IPR003593">
    <property type="entry name" value="AAA+_ATPase"/>
</dbReference>
<dbReference type="InterPro" id="IPR013380">
    <property type="entry name" value="ATPase_T3SS_SctN"/>
</dbReference>
<evidence type="ECO:0000256" key="10">
    <source>
        <dbReference type="ARBA" id="ARBA00024342"/>
    </source>
</evidence>
<keyword evidence="7" id="KW-1278">Translocase</keyword>
<dbReference type="CDD" id="cd01136">
    <property type="entry name" value="ATPase_flagellum-secretory_path_III"/>
    <property type="match status" value="1"/>
</dbReference>
<dbReference type="GO" id="GO:0005737">
    <property type="term" value="C:cytoplasm"/>
    <property type="evidence" value="ECO:0007669"/>
    <property type="project" value="UniProtKB-SubCell"/>
</dbReference>
<keyword evidence="16" id="KW-1185">Reference proteome</keyword>
<gene>
    <name evidence="15" type="ORF">C7959_10955</name>
</gene>
<dbReference type="Pfam" id="PF02874">
    <property type="entry name" value="ATP-synt_ab_N"/>
    <property type="match status" value="1"/>
</dbReference>
<sequence>MMNKSLFDFDIDKLLNDLSYINPIKAFGKVKRVVGLTIESEGPNVHLGEKCLIKPKLSSEIIQAEVVGFRDNSVLLMPLGEMDGIGPGCKVFSTGEPLKVKVGPELLGHVLDGLGNPMSDFSVEGKLEEYSVYNSPPNPLTRKRITEPLSLGIRSLDGLLTCGKGQRMGIFAGSGVGKSTTLGMIARNTNADVNVIALIGERGRELRDFIEKDLGEEGLKRSVVVVATSDQPALIRLKGALVATTIAEYFRDQGKDVMFMMDSVTRFAMAQREVGLAVGEPPATRGYTPSVFALLPKLMERAGTNEKGTMTGLYTVLVEGDDMNEPIADTVRGILDGHIVLSRDLAAKNHYPAVDILESTSRVMNEIVSEEHKEAASQLRSVLATYEEAKDLVTIGAYEPGSDPKLDYALDKLDAVNNFLKQGINENSSYSDTVNSLMNIFAGE</sequence>
<evidence type="ECO:0000256" key="7">
    <source>
        <dbReference type="ARBA" id="ARBA00022967"/>
    </source>
</evidence>
<dbReference type="PROSITE" id="PS00152">
    <property type="entry name" value="ATPASE_ALPHA_BETA"/>
    <property type="match status" value="1"/>
</dbReference>
<evidence type="ECO:0000256" key="11">
    <source>
        <dbReference type="ARBA" id="ARBA00024382"/>
    </source>
</evidence>
<dbReference type="Pfam" id="PF00006">
    <property type="entry name" value="ATP-synt_ab"/>
    <property type="match status" value="1"/>
</dbReference>
<dbReference type="GO" id="GO:0046961">
    <property type="term" value="F:proton-transporting ATPase activity, rotational mechanism"/>
    <property type="evidence" value="ECO:0007669"/>
    <property type="project" value="InterPro"/>
</dbReference>
<evidence type="ECO:0000256" key="2">
    <source>
        <dbReference type="ARBA" id="ARBA00022448"/>
    </source>
</evidence>
<dbReference type="GO" id="GO:0046933">
    <property type="term" value="F:proton-transporting ATP synthase activity, rotational mechanism"/>
    <property type="evidence" value="ECO:0007669"/>
    <property type="project" value="TreeGrafter"/>
</dbReference>
<evidence type="ECO:0000256" key="3">
    <source>
        <dbReference type="ARBA" id="ARBA00022490"/>
    </source>
</evidence>
<comment type="caution">
    <text evidence="15">The sequence shown here is derived from an EMBL/GenBank/DDBJ whole genome shotgun (WGS) entry which is preliminary data.</text>
</comment>
<dbReference type="SMART" id="SM00382">
    <property type="entry name" value="AAA"/>
    <property type="match status" value="1"/>
</dbReference>
<feature type="domain" description="AAA+ ATPase" evidence="14">
    <location>
        <begin position="164"/>
        <end position="345"/>
    </location>
</feature>
<reference evidence="15 16" key="1">
    <citation type="submission" date="2019-03" db="EMBL/GenBank/DDBJ databases">
        <title>Subsurface microbial communities from deep shales in Ohio and West Virginia, USA.</title>
        <authorList>
            <person name="Wrighton K."/>
        </authorList>
    </citation>
    <scope>NUCLEOTIDE SEQUENCE [LARGE SCALE GENOMIC DNA]</scope>
    <source>
        <strain evidence="15 16">MSL 6dP</strain>
    </source>
</reference>
<name>A0A4R8H8B6_9FIRM</name>
<dbReference type="InterPro" id="IPR020003">
    <property type="entry name" value="ATPase_a/bsu_AS"/>
</dbReference>
<evidence type="ECO:0000256" key="12">
    <source>
        <dbReference type="ARBA" id="ARBA00024442"/>
    </source>
</evidence>
<dbReference type="EC" id="7.4.2.8" evidence="11"/>
<dbReference type="InterPro" id="IPR050053">
    <property type="entry name" value="ATPase_alpha/beta_chains"/>
</dbReference>
<dbReference type="Gene3D" id="3.40.50.12240">
    <property type="match status" value="1"/>
</dbReference>
<dbReference type="FunFam" id="3.40.50.12240:FF:000002">
    <property type="entry name" value="Flagellum-specific ATP synthase FliI"/>
    <property type="match status" value="1"/>
</dbReference>
<dbReference type="GO" id="GO:0030254">
    <property type="term" value="P:protein secretion by the type III secretion system"/>
    <property type="evidence" value="ECO:0007669"/>
    <property type="project" value="InterPro"/>
</dbReference>
<keyword evidence="3" id="KW-0963">Cytoplasm</keyword>
<dbReference type="EMBL" id="SOEG01000009">
    <property type="protein sequence ID" value="TDX51932.1"/>
    <property type="molecule type" value="Genomic_DNA"/>
</dbReference>
<evidence type="ECO:0000256" key="6">
    <source>
        <dbReference type="ARBA" id="ARBA00022927"/>
    </source>
</evidence>
<dbReference type="GO" id="GO:0008564">
    <property type="term" value="F:protein-exporting ATPase activity"/>
    <property type="evidence" value="ECO:0007669"/>
    <property type="project" value="UniProtKB-EC"/>
</dbReference>
<dbReference type="PANTHER" id="PTHR15184:SF9">
    <property type="entry name" value="SPI-1 TYPE 3 SECRETION SYSTEM ATPASE"/>
    <property type="match status" value="1"/>
</dbReference>
<organism evidence="15 16">
    <name type="scientific">Orenia marismortui</name>
    <dbReference type="NCBI Taxonomy" id="46469"/>
    <lineage>
        <taxon>Bacteria</taxon>
        <taxon>Bacillati</taxon>
        <taxon>Bacillota</taxon>
        <taxon>Clostridia</taxon>
        <taxon>Halanaerobiales</taxon>
        <taxon>Halobacteroidaceae</taxon>
        <taxon>Orenia</taxon>
    </lineage>
</organism>
<evidence type="ECO:0000256" key="1">
    <source>
        <dbReference type="ARBA" id="ARBA00004496"/>
    </source>
</evidence>
<evidence type="ECO:0000256" key="13">
    <source>
        <dbReference type="ARBA" id="ARBA00034006"/>
    </source>
</evidence>
<dbReference type="InterPro" id="IPR005714">
    <property type="entry name" value="ATPase_T3SS_FliI/YscN"/>
</dbReference>
<evidence type="ECO:0000256" key="4">
    <source>
        <dbReference type="ARBA" id="ARBA00022741"/>
    </source>
</evidence>
<dbReference type="GO" id="GO:0044780">
    <property type="term" value="P:bacterial-type flagellum assembly"/>
    <property type="evidence" value="ECO:0007669"/>
    <property type="project" value="InterPro"/>
</dbReference>
<dbReference type="GO" id="GO:0071973">
    <property type="term" value="P:bacterial-type flagellum-dependent cell motility"/>
    <property type="evidence" value="ECO:0007669"/>
    <property type="project" value="InterPro"/>
</dbReference>
<evidence type="ECO:0000313" key="16">
    <source>
        <dbReference type="Proteomes" id="UP000295832"/>
    </source>
</evidence>
<dbReference type="InterPro" id="IPR027417">
    <property type="entry name" value="P-loop_NTPase"/>
</dbReference>
<dbReference type="GO" id="GO:0016887">
    <property type="term" value="F:ATP hydrolysis activity"/>
    <property type="evidence" value="ECO:0007669"/>
    <property type="project" value="InterPro"/>
</dbReference>
<accession>A0A4R8H8B6</accession>
<proteinExistence type="inferred from homology"/>
<evidence type="ECO:0000256" key="5">
    <source>
        <dbReference type="ARBA" id="ARBA00022840"/>
    </source>
</evidence>
<dbReference type="SUPFAM" id="SSF52540">
    <property type="entry name" value="P-loop containing nucleoside triphosphate hydrolases"/>
    <property type="match status" value="1"/>
</dbReference>
<dbReference type="InterPro" id="IPR000194">
    <property type="entry name" value="ATPase_F1/V1/A1_a/bsu_nucl-bd"/>
</dbReference>
<dbReference type="AlphaFoldDB" id="A0A4R8H8B6"/>
<keyword evidence="5" id="KW-0067">ATP-binding</keyword>
<evidence type="ECO:0000313" key="15">
    <source>
        <dbReference type="EMBL" id="TDX51932.1"/>
    </source>
</evidence>
<dbReference type="InterPro" id="IPR040627">
    <property type="entry name" value="T3SS_ATPase_C"/>
</dbReference>
<dbReference type="InterPro" id="IPR022425">
    <property type="entry name" value="FliI_clade2"/>
</dbReference>
<keyword evidence="2" id="KW-0813">Transport</keyword>
<dbReference type="InterPro" id="IPR004100">
    <property type="entry name" value="ATPase_F1/V1/A1_a/bsu_N"/>
</dbReference>